<evidence type="ECO:0000313" key="3">
    <source>
        <dbReference type="Proteomes" id="UP000008291"/>
    </source>
</evidence>
<sequence>MNAAKLAAIVLIVAGTLGLVYGGFSYTKETHKTQLGPIEFSVEDKETVSIPVWASVGAIAIGSLVLLLGGGNKR</sequence>
<evidence type="ECO:0000256" key="1">
    <source>
        <dbReference type="SAM" id="Phobius"/>
    </source>
</evidence>
<dbReference type="KEGG" id="tbd:Tbd_0165"/>
<keyword evidence="1" id="KW-1133">Transmembrane helix</keyword>
<dbReference type="HOGENOM" id="CLU_201154_0_0_4"/>
<keyword evidence="3" id="KW-1185">Reference proteome</keyword>
<proteinExistence type="predicted"/>
<dbReference type="EMBL" id="CP000116">
    <property type="protein sequence ID" value="AAZ96118.1"/>
    <property type="molecule type" value="Genomic_DNA"/>
</dbReference>
<evidence type="ECO:0000313" key="2">
    <source>
        <dbReference type="EMBL" id="AAZ96118.1"/>
    </source>
</evidence>
<keyword evidence="1" id="KW-0812">Transmembrane</keyword>
<organism evidence="2 3">
    <name type="scientific">Thiobacillus denitrificans (strain ATCC 25259 / T1)</name>
    <dbReference type="NCBI Taxonomy" id="292415"/>
    <lineage>
        <taxon>Bacteria</taxon>
        <taxon>Pseudomonadati</taxon>
        <taxon>Pseudomonadota</taxon>
        <taxon>Betaproteobacteria</taxon>
        <taxon>Nitrosomonadales</taxon>
        <taxon>Thiobacillaceae</taxon>
        <taxon>Thiobacillus</taxon>
    </lineage>
</organism>
<keyword evidence="1" id="KW-0472">Membrane</keyword>
<dbReference type="RefSeq" id="WP_011310678.1">
    <property type="nucleotide sequence ID" value="NC_007404.1"/>
</dbReference>
<dbReference type="eggNOG" id="ENOG5032YXC">
    <property type="taxonomic scope" value="Bacteria"/>
</dbReference>
<reference evidence="2 3" key="1">
    <citation type="journal article" date="2006" name="J. Bacteriol.">
        <title>The genome sequence of the obligately chemolithoautotrophic, facultatively anaerobic bacterium Thiobacillus denitrificans.</title>
        <authorList>
            <person name="Beller H.R."/>
            <person name="Chain P.S."/>
            <person name="Letain T.E."/>
            <person name="Chakicherla A."/>
            <person name="Larimer F.W."/>
            <person name="Richardson P.M."/>
            <person name="Coleman M.A."/>
            <person name="Wood A.P."/>
            <person name="Kelly D.P."/>
        </authorList>
    </citation>
    <scope>NUCLEOTIDE SEQUENCE [LARGE SCALE GENOMIC DNA]</scope>
    <source>
        <strain evidence="2 3">ATCC 25259</strain>
    </source>
</reference>
<protein>
    <recommendedName>
        <fullName evidence="4">DUF3185 domain-containing protein</fullName>
    </recommendedName>
</protein>
<accession>Q3SMC8</accession>
<evidence type="ECO:0008006" key="4">
    <source>
        <dbReference type="Google" id="ProtNLM"/>
    </source>
</evidence>
<dbReference type="OrthoDB" id="5773092at2"/>
<name>Q3SMC8_THIDA</name>
<feature type="transmembrane region" description="Helical" evidence="1">
    <location>
        <begin position="50"/>
        <end position="69"/>
    </location>
</feature>
<dbReference type="Proteomes" id="UP000008291">
    <property type="component" value="Chromosome"/>
</dbReference>
<dbReference type="AlphaFoldDB" id="Q3SMC8"/>
<gene>
    <name evidence="2" type="ordered locus">Tbd_0165</name>
</gene>